<dbReference type="InterPro" id="IPR045865">
    <property type="entry name" value="ACT-like_dom_sf"/>
</dbReference>
<evidence type="ECO:0000256" key="23">
    <source>
        <dbReference type="ARBA" id="ARBA00023027"/>
    </source>
</evidence>
<dbReference type="AlphaFoldDB" id="A0A830H9B0"/>
<dbReference type="FunFam" id="3.30.360.10:FF:000006">
    <property type="entry name" value="Bifunctional aspartokinase/homoserine dehydrogenase"/>
    <property type="match status" value="1"/>
</dbReference>
<keyword evidence="23" id="KW-0520">NAD</keyword>
<comment type="pathway">
    <text evidence="7">Amino-acid biosynthesis; L-threonine biosynthesis; L-threonine from L-aspartate: step 1/5.</text>
</comment>
<evidence type="ECO:0000313" key="33">
    <source>
        <dbReference type="EMBL" id="GHP03192.1"/>
    </source>
</evidence>
<evidence type="ECO:0000256" key="31">
    <source>
        <dbReference type="SAM" id="MobiDB-lite"/>
    </source>
</evidence>
<keyword evidence="26" id="KW-0486">Methionine biosynthesis</keyword>
<keyword evidence="12" id="KW-0934">Plastid</keyword>
<keyword evidence="25" id="KW-0457">Lysine biosynthesis</keyword>
<evidence type="ECO:0000256" key="5">
    <source>
        <dbReference type="ARBA" id="ARBA00005056"/>
    </source>
</evidence>
<comment type="subcellular location">
    <subcellularLocation>
        <location evidence="2">Plastid</location>
        <location evidence="2">Chloroplast</location>
    </subcellularLocation>
</comment>
<keyword evidence="17" id="KW-0547">Nucleotide-binding</keyword>
<dbReference type="InterPro" id="IPR054352">
    <property type="entry name" value="ACT_Aspartokinase"/>
</dbReference>
<dbReference type="PROSITE" id="PS01042">
    <property type="entry name" value="HOMOSER_DHGENASE"/>
    <property type="match status" value="1"/>
</dbReference>
<evidence type="ECO:0000256" key="7">
    <source>
        <dbReference type="ARBA" id="ARBA00005139"/>
    </source>
</evidence>
<evidence type="ECO:0000256" key="12">
    <source>
        <dbReference type="ARBA" id="ARBA00022640"/>
    </source>
</evidence>
<dbReference type="CDD" id="cd04922">
    <property type="entry name" value="ACT_AKi-HSDH-ThrA_2"/>
    <property type="match status" value="1"/>
</dbReference>
<evidence type="ECO:0000256" key="4">
    <source>
        <dbReference type="ARBA" id="ARBA00004986"/>
    </source>
</evidence>
<dbReference type="SUPFAM" id="SSF55021">
    <property type="entry name" value="ACT-like"/>
    <property type="match status" value="2"/>
</dbReference>
<comment type="caution">
    <text evidence="33">The sequence shown here is derived from an EMBL/GenBank/DDBJ whole genome shotgun (WGS) entry which is preliminary data.</text>
</comment>
<keyword evidence="19" id="KW-0067">ATP-binding</keyword>
<keyword evidence="34" id="KW-1185">Reference proteome</keyword>
<protein>
    <recommendedName>
        <fullName evidence="32">ACT domain-containing protein</fullName>
    </recommendedName>
</protein>
<dbReference type="GO" id="GO:0009088">
    <property type="term" value="P:threonine biosynthetic process"/>
    <property type="evidence" value="ECO:0007669"/>
    <property type="project" value="UniProtKB-UniPathway"/>
</dbReference>
<dbReference type="SUPFAM" id="SSF51735">
    <property type="entry name" value="NAD(P)-binding Rossmann-fold domains"/>
    <property type="match status" value="1"/>
</dbReference>
<keyword evidence="13" id="KW-0808">Transferase</keyword>
<evidence type="ECO:0000256" key="30">
    <source>
        <dbReference type="ARBA" id="ARBA00048841"/>
    </source>
</evidence>
<dbReference type="UniPathway" id="UPA00034">
    <property type="reaction ID" value="UER00015"/>
</dbReference>
<dbReference type="FunFam" id="3.30.2130.10:FF:000001">
    <property type="entry name" value="Bifunctional aspartokinase/homoserine dehydrogenase"/>
    <property type="match status" value="1"/>
</dbReference>
<evidence type="ECO:0000259" key="32">
    <source>
        <dbReference type="PROSITE" id="PS51671"/>
    </source>
</evidence>
<evidence type="ECO:0000256" key="1">
    <source>
        <dbReference type="ARBA" id="ARBA00001920"/>
    </source>
</evidence>
<keyword evidence="15" id="KW-0479">Metal-binding</keyword>
<dbReference type="InterPro" id="IPR036291">
    <property type="entry name" value="NAD(P)-bd_dom_sf"/>
</dbReference>
<evidence type="ECO:0000256" key="9">
    <source>
        <dbReference type="ARBA" id="ARBA00010046"/>
    </source>
</evidence>
<dbReference type="Pfam" id="PF03447">
    <property type="entry name" value="NAD_binding_3"/>
    <property type="match status" value="1"/>
</dbReference>
<dbReference type="InterPro" id="IPR001341">
    <property type="entry name" value="Asp_kinase"/>
</dbReference>
<feature type="compositionally biased region" description="Low complexity" evidence="31">
    <location>
        <begin position="65"/>
        <end position="84"/>
    </location>
</feature>
<evidence type="ECO:0000256" key="2">
    <source>
        <dbReference type="ARBA" id="ARBA00004229"/>
    </source>
</evidence>
<dbReference type="InterPro" id="IPR011147">
    <property type="entry name" value="Bifunc_Aspkin/hSer_DH"/>
</dbReference>
<comment type="pathway">
    <text evidence="5">Amino-acid biosynthesis; L-threonine biosynthesis; L-threonine from L-aspartate: step 3/5.</text>
</comment>
<dbReference type="PROSITE" id="PS51671">
    <property type="entry name" value="ACT"/>
    <property type="match status" value="2"/>
</dbReference>
<dbReference type="PANTHER" id="PTHR43070:SF5">
    <property type="entry name" value="HOMOSERINE DEHYDROGENASE"/>
    <property type="match status" value="1"/>
</dbReference>
<evidence type="ECO:0000256" key="13">
    <source>
        <dbReference type="ARBA" id="ARBA00022679"/>
    </source>
</evidence>
<keyword evidence="16" id="KW-0677">Repeat</keyword>
<evidence type="ECO:0000256" key="27">
    <source>
        <dbReference type="ARBA" id="ARBA00023268"/>
    </source>
</evidence>
<dbReference type="CDD" id="cd04921">
    <property type="entry name" value="ACT_AKi-HSDH-ThrA-like_1"/>
    <property type="match status" value="1"/>
</dbReference>
<dbReference type="SUPFAM" id="SSF55347">
    <property type="entry name" value="Glyceraldehyde-3-phosphate dehydrogenase-like, C-terminal domain"/>
    <property type="match status" value="1"/>
</dbReference>
<comment type="similarity">
    <text evidence="8">In the C-terminal section; belongs to the homoserine dehydrogenase family.</text>
</comment>
<keyword evidence="18" id="KW-0418">Kinase</keyword>
<dbReference type="Gene3D" id="3.40.1160.10">
    <property type="entry name" value="Acetylglutamate kinase-like"/>
    <property type="match status" value="1"/>
</dbReference>
<dbReference type="Pfam" id="PF22468">
    <property type="entry name" value="ACT_9"/>
    <property type="match status" value="2"/>
</dbReference>
<accession>A0A830H9B0</accession>
<dbReference type="GO" id="GO:0009507">
    <property type="term" value="C:chloroplast"/>
    <property type="evidence" value="ECO:0007669"/>
    <property type="project" value="UniProtKB-SubCell"/>
</dbReference>
<evidence type="ECO:0000256" key="17">
    <source>
        <dbReference type="ARBA" id="ARBA00022741"/>
    </source>
</evidence>
<feature type="region of interest" description="Disordered" evidence="31">
    <location>
        <begin position="1"/>
        <end position="85"/>
    </location>
</feature>
<evidence type="ECO:0000256" key="22">
    <source>
        <dbReference type="ARBA" id="ARBA00023002"/>
    </source>
</evidence>
<dbReference type="FunFam" id="3.40.1160.10:FF:000017">
    <property type="entry name" value="Bifunctional aspartokinase/homoserine dehydrogenase"/>
    <property type="match status" value="1"/>
</dbReference>
<dbReference type="InterPro" id="IPR019811">
    <property type="entry name" value="HDH_CS"/>
</dbReference>
<evidence type="ECO:0000256" key="16">
    <source>
        <dbReference type="ARBA" id="ARBA00022737"/>
    </source>
</evidence>
<dbReference type="InterPro" id="IPR001048">
    <property type="entry name" value="Asp/Glu/Uridylate_kinase"/>
</dbReference>
<evidence type="ECO:0000256" key="24">
    <source>
        <dbReference type="ARBA" id="ARBA00023053"/>
    </source>
</evidence>
<evidence type="ECO:0000256" key="18">
    <source>
        <dbReference type="ARBA" id="ARBA00022777"/>
    </source>
</evidence>
<evidence type="ECO:0000256" key="25">
    <source>
        <dbReference type="ARBA" id="ARBA00023154"/>
    </source>
</evidence>
<dbReference type="InterPro" id="IPR002912">
    <property type="entry name" value="ACT_dom"/>
</dbReference>
<reference evidence="33" key="1">
    <citation type="submission" date="2020-10" db="EMBL/GenBank/DDBJ databases">
        <title>Unveiling of a novel bifunctional photoreceptor, Dualchrome1, isolated from a cosmopolitan green alga.</title>
        <authorList>
            <person name="Suzuki S."/>
            <person name="Kawachi M."/>
        </authorList>
    </citation>
    <scope>NUCLEOTIDE SEQUENCE</scope>
    <source>
        <strain evidence="33">NIES 2893</strain>
    </source>
</reference>
<dbReference type="Pfam" id="PF00696">
    <property type="entry name" value="AA_kinase"/>
    <property type="match status" value="1"/>
</dbReference>
<dbReference type="UniPathway" id="UPA00050">
    <property type="reaction ID" value="UER00063"/>
</dbReference>
<dbReference type="GO" id="GO:0009086">
    <property type="term" value="P:methionine biosynthetic process"/>
    <property type="evidence" value="ECO:0007669"/>
    <property type="project" value="UniProtKB-KW"/>
</dbReference>
<dbReference type="Gene3D" id="3.30.360.10">
    <property type="entry name" value="Dihydrodipicolinate Reductase, domain 2"/>
    <property type="match status" value="1"/>
</dbReference>
<evidence type="ECO:0000256" key="26">
    <source>
        <dbReference type="ARBA" id="ARBA00023167"/>
    </source>
</evidence>
<gene>
    <name evidence="33" type="ORF">PPROV_000194700</name>
</gene>
<evidence type="ECO:0000256" key="14">
    <source>
        <dbReference type="ARBA" id="ARBA00022697"/>
    </source>
</evidence>
<comment type="catalytic activity">
    <reaction evidence="29">
        <text>L-aspartate + ATP = 4-phospho-L-aspartate + ADP</text>
        <dbReference type="Rhea" id="RHEA:23776"/>
        <dbReference type="ChEBI" id="CHEBI:29991"/>
        <dbReference type="ChEBI" id="CHEBI:30616"/>
        <dbReference type="ChEBI" id="CHEBI:57535"/>
        <dbReference type="ChEBI" id="CHEBI:456216"/>
        <dbReference type="EC" id="2.7.2.4"/>
    </reaction>
    <physiologicalReaction direction="left-to-right" evidence="29">
        <dbReference type="Rhea" id="RHEA:23777"/>
    </physiologicalReaction>
</comment>
<keyword evidence="21" id="KW-0809">Transit peptide</keyword>
<dbReference type="OrthoDB" id="67851at2759"/>
<dbReference type="NCBIfam" id="NF006959">
    <property type="entry name" value="PRK09436.1"/>
    <property type="match status" value="1"/>
</dbReference>
<dbReference type="GO" id="GO:0004412">
    <property type="term" value="F:homoserine dehydrogenase activity"/>
    <property type="evidence" value="ECO:0007669"/>
    <property type="project" value="UniProtKB-EC"/>
</dbReference>
<dbReference type="GO" id="GO:0005524">
    <property type="term" value="F:ATP binding"/>
    <property type="evidence" value="ECO:0007669"/>
    <property type="project" value="UniProtKB-KW"/>
</dbReference>
<sequence>MLTQSRHVSAGGVKSSGRSGRNLKLRSARRSLLPAVAASSASPEHFKPAASPRTTNESSSQPLRSSTRAAAATAPTKSGASSATFKRGHDWEVHKFGGTCVGSSERIRNVAKEMMSIEASDACERMVMVVSAMGTPGDGSPKVTDLLLNALAKAESRDQTYVDDLKALEKKHEDTAGDLLGSDSDEYKDFIGKLREDVVNIESTLKAISIAGTSTETFSDIIVGHGELWTAQMMALTIKKLGGQAHFLDARQILTINPSGSNTNVMYEVSNERLDAWFEERDGAPGIVVATGFIARKPNGVPSTLKRNGSDYSATIFGALFESRMITIWTDVDGVYSADPRKVREAVCLPALSYNEAWELSYFGANVLHPATTLPAMKYNIPVVLRNFFNLDAPGTVISDAKDLLRPGDSMGRSYDEETFPDAADRAQVKGFATIDDVSIINVEGTGLIGVPGTAAMLFDAVRDAKVNVIMISQASSEHSLCFAVKAAEADAAKKAVEDCFKEHIAKGRVEGVEVVENCTILAAVGQEMRARHGTLATLFNALATASVNVVAVAQGSSEYNLTVVVKSDDSVRALRAAHARFFLSETPLAVGLVGPGLIGKVLLSQINEQKEKLLDEFNIDLRVVAIAGSSKMMLSTGDIGINLDTWEDEYANNAEPIDMDAFANHLRNNSDGIPNSVVVDCTASDEVSDFYVKWLQTGIHIVTPNKKVNSGPLSRYNKVRRLQRESYTHYLCEGTVGAGLPIITTLRGLVETGDRIQKVEGIFSGTLSYIFNTWTTDMKFSDVVKQARDNGYTEPDPREDLNGTDVARKVVTLAREAGMMIELDDVPIESLVPEPLRDPSISVDDFMAKLPDYDDEMAAKLAEAEAAGEKLRFVGVADVSNGKASVALGKYPAGHPFTTLQGSDNIIEFQTSRYTQGGSLIVRGPGAGAEVTAAGVFADLLKLTQYLGAPS</sequence>
<dbReference type="PROSITE" id="PS00324">
    <property type="entry name" value="ASPARTOKINASE"/>
    <property type="match status" value="1"/>
</dbReference>
<evidence type="ECO:0000256" key="29">
    <source>
        <dbReference type="ARBA" id="ARBA00048561"/>
    </source>
</evidence>
<evidence type="ECO:0000256" key="6">
    <source>
        <dbReference type="ARBA" id="ARBA00005062"/>
    </source>
</evidence>
<keyword evidence="11" id="KW-0028">Amino-acid biosynthesis</keyword>
<comment type="pathway">
    <text evidence="3">Amino-acid biosynthesis; L-lysine biosynthesis via DAP pathway; (S)-tetrahydrodipicolinate from L-aspartate: step 1/4.</text>
</comment>
<comment type="cofactor">
    <cofactor evidence="1">
        <name>a metal cation</name>
        <dbReference type="ChEBI" id="CHEBI:25213"/>
    </cofactor>
</comment>
<dbReference type="Gene3D" id="3.40.50.720">
    <property type="entry name" value="NAD(P)-binding Rossmann-like Domain"/>
    <property type="match status" value="1"/>
</dbReference>
<evidence type="ECO:0000256" key="11">
    <source>
        <dbReference type="ARBA" id="ARBA00022605"/>
    </source>
</evidence>
<evidence type="ECO:0000256" key="15">
    <source>
        <dbReference type="ARBA" id="ARBA00022723"/>
    </source>
</evidence>
<dbReference type="SUPFAM" id="SSF53633">
    <property type="entry name" value="Carbamate kinase-like"/>
    <property type="match status" value="1"/>
</dbReference>
<dbReference type="Proteomes" id="UP000660262">
    <property type="component" value="Unassembled WGS sequence"/>
</dbReference>
<evidence type="ECO:0000256" key="21">
    <source>
        <dbReference type="ARBA" id="ARBA00022946"/>
    </source>
</evidence>
<dbReference type="InterPro" id="IPR036393">
    <property type="entry name" value="AceGlu_kinase-like_sf"/>
</dbReference>
<evidence type="ECO:0000256" key="3">
    <source>
        <dbReference type="ARBA" id="ARBA00004766"/>
    </source>
</evidence>
<dbReference type="Gene3D" id="3.30.2130.10">
    <property type="entry name" value="VC0802-like"/>
    <property type="match status" value="1"/>
</dbReference>
<evidence type="ECO:0000256" key="28">
    <source>
        <dbReference type="ARBA" id="ARBA00044938"/>
    </source>
</evidence>
<keyword evidence="14" id="KW-0791">Threonine biosynthesis</keyword>
<dbReference type="Gene3D" id="3.30.70.260">
    <property type="match status" value="1"/>
</dbReference>
<dbReference type="PANTHER" id="PTHR43070">
    <property type="match status" value="1"/>
</dbReference>
<dbReference type="GO" id="GO:0046872">
    <property type="term" value="F:metal ion binding"/>
    <property type="evidence" value="ECO:0007669"/>
    <property type="project" value="UniProtKB-KW"/>
</dbReference>
<dbReference type="InterPro" id="IPR018042">
    <property type="entry name" value="Aspartate_kinase_CS"/>
</dbReference>
<dbReference type="GO" id="GO:0050661">
    <property type="term" value="F:NADP binding"/>
    <property type="evidence" value="ECO:0007669"/>
    <property type="project" value="InterPro"/>
</dbReference>
<comment type="pathway">
    <text evidence="6">Amino-acid biosynthesis; L-methionine biosynthesis via de novo pathway; L-homoserine from L-aspartate: step 3/3.</text>
</comment>
<keyword evidence="24" id="KW-0915">Sodium</keyword>
<feature type="domain" description="ACT" evidence="32">
    <location>
        <begin position="443"/>
        <end position="518"/>
    </location>
</feature>
<comment type="similarity">
    <text evidence="9">In the N-terminal section; belongs to the aspartokinase family.</text>
</comment>
<dbReference type="GO" id="GO:0009090">
    <property type="term" value="P:homoserine biosynthetic process"/>
    <property type="evidence" value="ECO:0007669"/>
    <property type="project" value="TreeGrafter"/>
</dbReference>
<dbReference type="EMBL" id="BNJQ01000005">
    <property type="protein sequence ID" value="GHP03192.1"/>
    <property type="molecule type" value="Genomic_DNA"/>
</dbReference>
<evidence type="ECO:0000256" key="8">
    <source>
        <dbReference type="ARBA" id="ARBA00007952"/>
    </source>
</evidence>
<keyword evidence="27" id="KW-0511">Multifunctional enzyme</keyword>
<feature type="compositionally biased region" description="Polar residues" evidence="31">
    <location>
        <begin position="52"/>
        <end position="64"/>
    </location>
</feature>
<comment type="pathway">
    <text evidence="4">Amino-acid biosynthesis; L-methionine biosynthesis via de novo pathway; L-homoserine from L-aspartate: step 1/3.</text>
</comment>
<dbReference type="GO" id="GO:0009089">
    <property type="term" value="P:lysine biosynthetic process via diaminopimelate"/>
    <property type="evidence" value="ECO:0007669"/>
    <property type="project" value="UniProtKB-UniPathway"/>
</dbReference>
<dbReference type="UniPathway" id="UPA00051">
    <property type="reaction ID" value="UER00462"/>
</dbReference>
<evidence type="ECO:0000313" key="34">
    <source>
        <dbReference type="Proteomes" id="UP000660262"/>
    </source>
</evidence>
<proteinExistence type="inferred from homology"/>
<dbReference type="InterPro" id="IPR005106">
    <property type="entry name" value="Asp/hSer_DH_NAD-bd"/>
</dbReference>
<dbReference type="NCBIfam" id="TIGR00657">
    <property type="entry name" value="asp_kinases"/>
    <property type="match status" value="1"/>
</dbReference>
<dbReference type="GO" id="GO:0004072">
    <property type="term" value="F:aspartate kinase activity"/>
    <property type="evidence" value="ECO:0007669"/>
    <property type="project" value="UniProtKB-EC"/>
</dbReference>
<evidence type="ECO:0000256" key="10">
    <source>
        <dbReference type="ARBA" id="ARBA00022528"/>
    </source>
</evidence>
<name>A0A830H9B0_9CHLO</name>
<dbReference type="FunFam" id="3.40.50.720:FF:000083">
    <property type="entry name" value="Bifunctional aspartokinase/homoserine dehydrogenase"/>
    <property type="match status" value="1"/>
</dbReference>
<comment type="catalytic activity">
    <reaction evidence="30">
        <text>L-homoserine + NADP(+) = L-aspartate 4-semialdehyde + NADPH + H(+)</text>
        <dbReference type="Rhea" id="RHEA:15761"/>
        <dbReference type="ChEBI" id="CHEBI:15378"/>
        <dbReference type="ChEBI" id="CHEBI:57476"/>
        <dbReference type="ChEBI" id="CHEBI:57783"/>
        <dbReference type="ChEBI" id="CHEBI:58349"/>
        <dbReference type="ChEBI" id="CHEBI:537519"/>
        <dbReference type="EC" id="1.1.1.3"/>
    </reaction>
    <physiologicalReaction direction="right-to-left" evidence="30">
        <dbReference type="Rhea" id="RHEA:15763"/>
    </physiologicalReaction>
</comment>
<keyword evidence="20" id="KW-0521">NADP</keyword>
<keyword evidence="22" id="KW-0560">Oxidoreductase</keyword>
<dbReference type="InterPro" id="IPR001342">
    <property type="entry name" value="HDH_cat"/>
</dbReference>
<feature type="compositionally biased region" description="Low complexity" evidence="31">
    <location>
        <begin position="30"/>
        <end position="43"/>
    </location>
</feature>
<dbReference type="Pfam" id="PF00742">
    <property type="entry name" value="Homoserine_dh"/>
    <property type="match status" value="1"/>
</dbReference>
<evidence type="ECO:0000256" key="20">
    <source>
        <dbReference type="ARBA" id="ARBA00022857"/>
    </source>
</evidence>
<keyword evidence="10" id="KW-0150">Chloroplast</keyword>
<evidence type="ECO:0000256" key="19">
    <source>
        <dbReference type="ARBA" id="ARBA00022840"/>
    </source>
</evidence>
<comment type="function">
    <text evidence="28">Bifunctional aspartate kinase and homoserine dehydrogenase that catalyzes the first and the third steps toward the synthesis of lysine, methionine and threonine from aspartate.</text>
</comment>
<feature type="domain" description="ACT" evidence="32">
    <location>
        <begin position="524"/>
        <end position="598"/>
    </location>
</feature>
<organism evidence="33 34">
    <name type="scientific">Pycnococcus provasolii</name>
    <dbReference type="NCBI Taxonomy" id="41880"/>
    <lineage>
        <taxon>Eukaryota</taxon>
        <taxon>Viridiplantae</taxon>
        <taxon>Chlorophyta</taxon>
        <taxon>Pseudoscourfieldiophyceae</taxon>
        <taxon>Pseudoscourfieldiales</taxon>
        <taxon>Pycnococcaceae</taxon>
        <taxon>Pycnococcus</taxon>
    </lineage>
</organism>